<proteinExistence type="predicted"/>
<evidence type="ECO:0000313" key="2">
    <source>
        <dbReference type="Proteomes" id="UP000550707"/>
    </source>
</evidence>
<dbReference type="Proteomes" id="UP000550707">
    <property type="component" value="Unassembled WGS sequence"/>
</dbReference>
<protein>
    <submittedName>
        <fullName evidence="1">Uncharacterized protein</fullName>
    </submittedName>
</protein>
<accession>A0A7J8JVZ2</accession>
<reference evidence="1 2" key="1">
    <citation type="journal article" date="2020" name="Nature">
        <title>Six reference-quality genomes reveal evolution of bat adaptations.</title>
        <authorList>
            <person name="Jebb D."/>
            <person name="Huang Z."/>
            <person name="Pippel M."/>
            <person name="Hughes G.M."/>
            <person name="Lavrichenko K."/>
            <person name="Devanna P."/>
            <person name="Winkler S."/>
            <person name="Jermiin L.S."/>
            <person name="Skirmuntt E.C."/>
            <person name="Katzourakis A."/>
            <person name="Burkitt-Gray L."/>
            <person name="Ray D.A."/>
            <person name="Sullivan K.A.M."/>
            <person name="Roscito J.G."/>
            <person name="Kirilenko B.M."/>
            <person name="Davalos L.M."/>
            <person name="Corthals A.P."/>
            <person name="Power M.L."/>
            <person name="Jones G."/>
            <person name="Ransome R.D."/>
            <person name="Dechmann D.K.N."/>
            <person name="Locatelli A.G."/>
            <person name="Puechmaille S.J."/>
            <person name="Fedrigo O."/>
            <person name="Jarvis E.D."/>
            <person name="Hiller M."/>
            <person name="Vernes S.C."/>
            <person name="Myers E.W."/>
            <person name="Teeling E.C."/>
        </authorList>
    </citation>
    <scope>NUCLEOTIDE SEQUENCE [LARGE SCALE GENOMIC DNA]</scope>
    <source>
        <strain evidence="1">MMolMol1</strain>
        <tissue evidence="1">Muscle</tissue>
    </source>
</reference>
<comment type="caution">
    <text evidence="1">The sequence shown here is derived from an EMBL/GenBank/DDBJ whole genome shotgun (WGS) entry which is preliminary data.</text>
</comment>
<evidence type="ECO:0000313" key="1">
    <source>
        <dbReference type="EMBL" id="KAF6500918.1"/>
    </source>
</evidence>
<dbReference type="InParanoid" id="A0A7J8JVZ2"/>
<gene>
    <name evidence="1" type="ORF">HJG59_007943</name>
</gene>
<name>A0A7J8JVZ2_MOLMO</name>
<dbReference type="AlphaFoldDB" id="A0A7J8JVZ2"/>
<keyword evidence="2" id="KW-1185">Reference proteome</keyword>
<dbReference type="EMBL" id="JACASF010000001">
    <property type="protein sequence ID" value="KAF6500918.1"/>
    <property type="molecule type" value="Genomic_DNA"/>
</dbReference>
<organism evidence="1 2">
    <name type="scientific">Molossus molossus</name>
    <name type="common">Pallas' mastiff bat</name>
    <name type="synonym">Vespertilio molossus</name>
    <dbReference type="NCBI Taxonomy" id="27622"/>
    <lineage>
        <taxon>Eukaryota</taxon>
        <taxon>Metazoa</taxon>
        <taxon>Chordata</taxon>
        <taxon>Craniata</taxon>
        <taxon>Vertebrata</taxon>
        <taxon>Euteleostomi</taxon>
        <taxon>Mammalia</taxon>
        <taxon>Eutheria</taxon>
        <taxon>Laurasiatheria</taxon>
        <taxon>Chiroptera</taxon>
        <taxon>Yangochiroptera</taxon>
        <taxon>Molossidae</taxon>
        <taxon>Molossus</taxon>
    </lineage>
</organism>
<sequence length="153" mass="16925">MHIYALLNLKYSLSEHENSRCKLDNTYIMRGKRATTKSQSGLSFGGNKIQRCIQTSSDQSYEAKCTAQPHGDSDWDLGSKTLLLVSQGPSGPSSLHVFACLSLSVDSSCTWPHMPSCVGQQHPFSSSTLLLSPQQSQTFFFLLKPLTPITLRR</sequence>